<evidence type="ECO:0000313" key="5">
    <source>
        <dbReference type="EMBL" id="KAL2047409.1"/>
    </source>
</evidence>
<name>A0ABR4APE1_9LECA</name>
<evidence type="ECO:0000256" key="3">
    <source>
        <dbReference type="ARBA" id="ARBA00022691"/>
    </source>
</evidence>
<keyword evidence="2" id="KW-0808">Transferase</keyword>
<protein>
    <recommendedName>
        <fullName evidence="4">O-methyltransferase C-terminal domain-containing protein</fullName>
    </recommendedName>
</protein>
<dbReference type="Proteomes" id="UP001590950">
    <property type="component" value="Unassembled WGS sequence"/>
</dbReference>
<dbReference type="InterPro" id="IPR001077">
    <property type="entry name" value="COMT_C"/>
</dbReference>
<dbReference type="Gene3D" id="3.40.50.150">
    <property type="entry name" value="Vaccinia Virus protein VP39"/>
    <property type="match status" value="1"/>
</dbReference>
<dbReference type="PANTHER" id="PTHR43712:SF12">
    <property type="entry name" value="STERIGMATOCYSTIN 8-O-METHYLTRANSFERASE"/>
    <property type="match status" value="1"/>
</dbReference>
<reference evidence="5 6" key="1">
    <citation type="submission" date="2024-09" db="EMBL/GenBank/DDBJ databases">
        <title>Rethinking Asexuality: The Enigmatic Case of Functional Sexual Genes in Lepraria (Stereocaulaceae).</title>
        <authorList>
            <person name="Doellman M."/>
            <person name="Sun Y."/>
            <person name="Barcenas-Pena A."/>
            <person name="Lumbsch H.T."/>
            <person name="Grewe F."/>
        </authorList>
    </citation>
    <scope>NUCLEOTIDE SEQUENCE [LARGE SCALE GENOMIC DNA]</scope>
    <source>
        <strain evidence="5 6">Mercado 3170</strain>
    </source>
</reference>
<dbReference type="PANTHER" id="PTHR43712">
    <property type="entry name" value="PUTATIVE (AFU_ORTHOLOGUE AFUA_4G14580)-RELATED"/>
    <property type="match status" value="1"/>
</dbReference>
<dbReference type="Pfam" id="PF00891">
    <property type="entry name" value="Methyltransf_2"/>
    <property type="match status" value="1"/>
</dbReference>
<dbReference type="InterPro" id="IPR029063">
    <property type="entry name" value="SAM-dependent_MTases_sf"/>
</dbReference>
<accession>A0ABR4APE1</accession>
<keyword evidence="3" id="KW-0949">S-adenosyl-L-methionine</keyword>
<evidence type="ECO:0000313" key="6">
    <source>
        <dbReference type="Proteomes" id="UP001590950"/>
    </source>
</evidence>
<gene>
    <name evidence="5" type="ORF">N7G274_001430</name>
</gene>
<organism evidence="5 6">
    <name type="scientific">Stereocaulon virgatum</name>
    <dbReference type="NCBI Taxonomy" id="373712"/>
    <lineage>
        <taxon>Eukaryota</taxon>
        <taxon>Fungi</taxon>
        <taxon>Dikarya</taxon>
        <taxon>Ascomycota</taxon>
        <taxon>Pezizomycotina</taxon>
        <taxon>Lecanoromycetes</taxon>
        <taxon>OSLEUM clade</taxon>
        <taxon>Lecanoromycetidae</taxon>
        <taxon>Lecanorales</taxon>
        <taxon>Lecanorineae</taxon>
        <taxon>Stereocaulaceae</taxon>
        <taxon>Stereocaulon</taxon>
    </lineage>
</organism>
<feature type="domain" description="O-methyltransferase C-terminal" evidence="4">
    <location>
        <begin position="186"/>
        <end position="340"/>
    </location>
</feature>
<dbReference type="InterPro" id="IPR036388">
    <property type="entry name" value="WH-like_DNA-bd_sf"/>
</dbReference>
<proteinExistence type="predicted"/>
<evidence type="ECO:0000259" key="4">
    <source>
        <dbReference type="Pfam" id="PF00891"/>
    </source>
</evidence>
<dbReference type="Gene3D" id="1.10.10.10">
    <property type="entry name" value="Winged helix-like DNA-binding domain superfamily/Winged helix DNA-binding domain"/>
    <property type="match status" value="1"/>
</dbReference>
<keyword evidence="1" id="KW-0489">Methyltransferase</keyword>
<dbReference type="InterPro" id="IPR036390">
    <property type="entry name" value="WH_DNA-bd_sf"/>
</dbReference>
<keyword evidence="6" id="KW-1185">Reference proteome</keyword>
<dbReference type="PROSITE" id="PS51683">
    <property type="entry name" value="SAM_OMT_II"/>
    <property type="match status" value="1"/>
</dbReference>
<comment type="caution">
    <text evidence="5">The sequence shown here is derived from an EMBL/GenBank/DDBJ whole genome shotgun (WGS) entry which is preliminary data.</text>
</comment>
<dbReference type="InterPro" id="IPR016461">
    <property type="entry name" value="COMT-like"/>
</dbReference>
<sequence>MASTAKFEVLLTLHNLPPPSFEPSTFAKLPPSEELQQTQTTILEAISELQALVLGPIGMLRSNALMYIDLISLQAVCHFKIAESFAEEASYTQISDKCGLDEPTLRRIMRQCMTNYIFKEHDNMITHTAASKLLSENPMMRAWAAMICEESWPAAARTVDALERWPKSQEPEHTGFALAKNTSVPFFVELGKSATRAKRFADAMSMFESGHGSAISALLKHYPWGAIGKGTVVDVGGSHGSRGIAIAENFPSLHCIVLDLPEVVADGPSKIPSDLKSRVTFAAHDFFTEPPEVVKAADVFLFCRIFHNWSDKYSIKILRSLILALKYGARILISDICLPEPHALPSAL</sequence>
<dbReference type="SUPFAM" id="SSF46785">
    <property type="entry name" value="Winged helix' DNA-binding domain"/>
    <property type="match status" value="1"/>
</dbReference>
<dbReference type="EMBL" id="JBEFKJ010000003">
    <property type="protein sequence ID" value="KAL2047409.1"/>
    <property type="molecule type" value="Genomic_DNA"/>
</dbReference>
<evidence type="ECO:0000256" key="2">
    <source>
        <dbReference type="ARBA" id="ARBA00022679"/>
    </source>
</evidence>
<evidence type="ECO:0000256" key="1">
    <source>
        <dbReference type="ARBA" id="ARBA00022603"/>
    </source>
</evidence>
<dbReference type="SUPFAM" id="SSF53335">
    <property type="entry name" value="S-adenosyl-L-methionine-dependent methyltransferases"/>
    <property type="match status" value="1"/>
</dbReference>